<feature type="compositionally biased region" description="Basic and acidic residues" evidence="9">
    <location>
        <begin position="300"/>
        <end position="312"/>
    </location>
</feature>
<dbReference type="InterPro" id="IPR029485">
    <property type="entry name" value="CAT_C"/>
</dbReference>
<evidence type="ECO:0000256" key="4">
    <source>
        <dbReference type="ARBA" id="ARBA00022692"/>
    </source>
</evidence>
<feature type="region of interest" description="Disordered" evidence="9">
    <location>
        <begin position="292"/>
        <end position="312"/>
    </location>
</feature>
<feature type="transmembrane region" description="Helical" evidence="10">
    <location>
        <begin position="247"/>
        <end position="265"/>
    </location>
</feature>
<dbReference type="GO" id="GO:0097638">
    <property type="term" value="P:L-arginine import across plasma membrane"/>
    <property type="evidence" value="ECO:0007669"/>
    <property type="project" value="TreeGrafter"/>
</dbReference>
<feature type="transmembrane region" description="Helical" evidence="10">
    <location>
        <begin position="220"/>
        <end position="241"/>
    </location>
</feature>
<feature type="domain" description="Cationic amino acid transporter C-terminal" evidence="11">
    <location>
        <begin position="220"/>
        <end position="270"/>
    </location>
</feature>
<reference evidence="12" key="1">
    <citation type="submission" date="2021-01" db="EMBL/GenBank/DDBJ databases">
        <title>A chromosome-scale assembly of European eel, Anguilla anguilla.</title>
        <authorList>
            <person name="Henkel C."/>
            <person name="Jong-Raadsen S.A."/>
            <person name="Dufour S."/>
            <person name="Weltzien F.-A."/>
            <person name="Palstra A.P."/>
            <person name="Pelster B."/>
            <person name="Spaink H.P."/>
            <person name="Van Den Thillart G.E."/>
            <person name="Jansen H."/>
            <person name="Zahm M."/>
            <person name="Klopp C."/>
            <person name="Cedric C."/>
            <person name="Louis A."/>
            <person name="Berthelot C."/>
            <person name="Parey E."/>
            <person name="Roest Crollius H."/>
            <person name="Montfort J."/>
            <person name="Robinson-Rechavi M."/>
            <person name="Bucao C."/>
            <person name="Bouchez O."/>
            <person name="Gislard M."/>
            <person name="Lluch J."/>
            <person name="Milhes M."/>
            <person name="Lampietro C."/>
            <person name="Lopez Roques C."/>
            <person name="Donnadieu C."/>
            <person name="Braasch I."/>
            <person name="Desvignes T."/>
            <person name="Postlethwait J."/>
            <person name="Bobe J."/>
            <person name="Guiguen Y."/>
            <person name="Dirks R."/>
        </authorList>
    </citation>
    <scope>NUCLEOTIDE SEQUENCE</scope>
    <source>
        <strain evidence="12">Tag_6206</strain>
        <tissue evidence="12">Liver</tissue>
    </source>
</reference>
<dbReference type="GO" id="GO:0005886">
    <property type="term" value="C:plasma membrane"/>
    <property type="evidence" value="ECO:0007669"/>
    <property type="project" value="TreeGrafter"/>
</dbReference>
<evidence type="ECO:0000256" key="8">
    <source>
        <dbReference type="ARBA" id="ARBA00023180"/>
    </source>
</evidence>
<keyword evidence="6 10" id="KW-1133">Transmembrane helix</keyword>
<dbReference type="GO" id="GO:0000064">
    <property type="term" value="F:L-ornithine transmembrane transporter activity"/>
    <property type="evidence" value="ECO:0007669"/>
    <property type="project" value="TreeGrafter"/>
</dbReference>
<evidence type="ECO:0000256" key="9">
    <source>
        <dbReference type="SAM" id="MobiDB-lite"/>
    </source>
</evidence>
<dbReference type="PANTHER" id="PTHR43243">
    <property type="entry name" value="INNER MEMBRANE TRANSPORTER YGJI-RELATED"/>
    <property type="match status" value="1"/>
</dbReference>
<dbReference type="InterPro" id="IPR002293">
    <property type="entry name" value="AA/rel_permease1"/>
</dbReference>
<evidence type="ECO:0000313" key="12">
    <source>
        <dbReference type="EMBL" id="KAG5852991.1"/>
    </source>
</evidence>
<evidence type="ECO:0000256" key="7">
    <source>
        <dbReference type="ARBA" id="ARBA00023136"/>
    </source>
</evidence>
<comment type="similarity">
    <text evidence="2">Belongs to the amino acid-polyamine-organocation (APC) superfamily. Cationic amino acid transporter (CAT) (TC 2.A.3.3) family.</text>
</comment>
<evidence type="ECO:0000256" key="5">
    <source>
        <dbReference type="ARBA" id="ARBA00022970"/>
    </source>
</evidence>
<dbReference type="GO" id="GO:0012505">
    <property type="term" value="C:endomembrane system"/>
    <property type="evidence" value="ECO:0007669"/>
    <property type="project" value="UniProtKB-SubCell"/>
</dbReference>
<evidence type="ECO:0000256" key="1">
    <source>
        <dbReference type="ARBA" id="ARBA00004127"/>
    </source>
</evidence>
<keyword evidence="7 10" id="KW-0472">Membrane</keyword>
<sequence>MMPYYLLNIHSPLPVAFAYIGWAAAKYVVAVGSLCALSTRLLGSMFPMPRVIFAMARDGLLFRSLSTVSSRQSPVMATLSSGLVAAIMALLFDLKALVNMMSIGTLFAYTLVAICILILRYQEDPAEDCNSICKAESISSLSFLNPPSLPTARTSKIVTTCTAIIVVLVLGLAVILTVALRSLARKCLWSLLCLSVLLVAIILGTLLIWRQPKNPTRAAFMVPCIPVLPIVSVFINVYLIVQLGPDTWIRYAVWMAVGFLIYFSYGVRHSVQKQRLLNAQKTQVIQTIKTPAEGEGVTSEEGKAGEEKMELK</sequence>
<dbReference type="Pfam" id="PF13906">
    <property type="entry name" value="AA_permease_C"/>
    <property type="match status" value="1"/>
</dbReference>
<dbReference type="FunFam" id="1.20.1740.10:FF:000024">
    <property type="entry name" value="High affinity cationic amino acid transporter 1"/>
    <property type="match status" value="1"/>
</dbReference>
<evidence type="ECO:0000259" key="11">
    <source>
        <dbReference type="Pfam" id="PF13906"/>
    </source>
</evidence>
<keyword evidence="8" id="KW-0325">Glycoprotein</keyword>
<feature type="transmembrane region" description="Helical" evidence="10">
    <location>
        <begin position="188"/>
        <end position="208"/>
    </location>
</feature>
<keyword evidence="3" id="KW-0813">Transport</keyword>
<gene>
    <name evidence="12" type="ORF">ANANG_G00068400</name>
</gene>
<proteinExistence type="inferred from homology"/>
<feature type="transmembrane region" description="Helical" evidence="10">
    <location>
        <begin position="98"/>
        <end position="119"/>
    </location>
</feature>
<dbReference type="AlphaFoldDB" id="A0A9D3MQ56"/>
<accession>A0A9D3MQ56</accession>
<evidence type="ECO:0000313" key="13">
    <source>
        <dbReference type="Proteomes" id="UP001044222"/>
    </source>
</evidence>
<evidence type="ECO:0000256" key="2">
    <source>
        <dbReference type="ARBA" id="ARBA00008572"/>
    </source>
</evidence>
<dbReference type="Gene3D" id="1.20.1740.10">
    <property type="entry name" value="Amino acid/polyamine transporter I"/>
    <property type="match status" value="2"/>
</dbReference>
<keyword evidence="5" id="KW-0029">Amino-acid transport</keyword>
<feature type="transmembrane region" description="Helical" evidence="10">
    <location>
        <begin position="157"/>
        <end position="182"/>
    </location>
</feature>
<organism evidence="12 13">
    <name type="scientific">Anguilla anguilla</name>
    <name type="common">European freshwater eel</name>
    <name type="synonym">Muraena anguilla</name>
    <dbReference type="NCBI Taxonomy" id="7936"/>
    <lineage>
        <taxon>Eukaryota</taxon>
        <taxon>Metazoa</taxon>
        <taxon>Chordata</taxon>
        <taxon>Craniata</taxon>
        <taxon>Vertebrata</taxon>
        <taxon>Euteleostomi</taxon>
        <taxon>Actinopterygii</taxon>
        <taxon>Neopterygii</taxon>
        <taxon>Teleostei</taxon>
        <taxon>Anguilliformes</taxon>
        <taxon>Anguillidae</taxon>
        <taxon>Anguilla</taxon>
    </lineage>
</organism>
<dbReference type="Proteomes" id="UP001044222">
    <property type="component" value="Unassembled WGS sequence"/>
</dbReference>
<dbReference type="GO" id="GO:0015189">
    <property type="term" value="F:L-lysine transmembrane transporter activity"/>
    <property type="evidence" value="ECO:0007669"/>
    <property type="project" value="TreeGrafter"/>
</dbReference>
<keyword evidence="4 10" id="KW-0812">Transmembrane</keyword>
<dbReference type="EMBL" id="JAFIRN010000003">
    <property type="protein sequence ID" value="KAG5852991.1"/>
    <property type="molecule type" value="Genomic_DNA"/>
</dbReference>
<dbReference type="PANTHER" id="PTHR43243:SF19">
    <property type="entry name" value="CATIONIC AMINO ACID TRANSPORTER C-TERMINAL DOMAIN-CONTAINING PROTEIN"/>
    <property type="match status" value="1"/>
</dbReference>
<evidence type="ECO:0000256" key="10">
    <source>
        <dbReference type="SAM" id="Phobius"/>
    </source>
</evidence>
<comment type="subcellular location">
    <subcellularLocation>
        <location evidence="1">Endomembrane system</location>
        <topology evidence="1">Multi-pass membrane protein</topology>
    </subcellularLocation>
</comment>
<dbReference type="GO" id="GO:0061459">
    <property type="term" value="F:L-arginine transmembrane transporter activity"/>
    <property type="evidence" value="ECO:0007669"/>
    <property type="project" value="TreeGrafter"/>
</dbReference>
<keyword evidence="13" id="KW-1185">Reference proteome</keyword>
<dbReference type="Pfam" id="PF13520">
    <property type="entry name" value="AA_permease_2"/>
    <property type="match status" value="1"/>
</dbReference>
<name>A0A9D3MQ56_ANGAN</name>
<protein>
    <recommendedName>
        <fullName evidence="11">Cationic amino acid transporter C-terminal domain-containing protein</fullName>
    </recommendedName>
</protein>
<evidence type="ECO:0000256" key="6">
    <source>
        <dbReference type="ARBA" id="ARBA00022989"/>
    </source>
</evidence>
<feature type="transmembrane region" description="Helical" evidence="10">
    <location>
        <begin position="20"/>
        <end position="42"/>
    </location>
</feature>
<evidence type="ECO:0000256" key="3">
    <source>
        <dbReference type="ARBA" id="ARBA00022448"/>
    </source>
</evidence>
<comment type="caution">
    <text evidence="12">The sequence shown here is derived from an EMBL/GenBank/DDBJ whole genome shotgun (WGS) entry which is preliminary data.</text>
</comment>